<sequence length="42" mass="4735">MLYPKRLTIIRIMASRGGKAGGKEKLFLTKELLNNNLLSFPT</sequence>
<organism evidence="1 2">
    <name type="scientific">Nostoc flagelliforme CCNUN1</name>
    <dbReference type="NCBI Taxonomy" id="2038116"/>
    <lineage>
        <taxon>Bacteria</taxon>
        <taxon>Bacillati</taxon>
        <taxon>Cyanobacteriota</taxon>
        <taxon>Cyanophyceae</taxon>
        <taxon>Nostocales</taxon>
        <taxon>Nostocaceae</taxon>
        <taxon>Nostoc</taxon>
    </lineage>
</organism>
<reference evidence="1 2" key="1">
    <citation type="submission" date="2017-11" db="EMBL/GenBank/DDBJ databases">
        <title>Complete genome of a free-living desiccation-tolerant cyanobacterium and its photosynthetic adaptation to extreme terrestrial habitat.</title>
        <authorList>
            <person name="Shang J."/>
        </authorList>
    </citation>
    <scope>NUCLEOTIDE SEQUENCE [LARGE SCALE GENOMIC DNA]</scope>
    <source>
        <strain evidence="1 2">CCNUN1</strain>
    </source>
</reference>
<proteinExistence type="predicted"/>
<name>A0A2K8SNP0_9NOSO</name>
<dbReference type="KEGG" id="nfl:COO91_02994"/>
<accession>A0A2K8SNP0</accession>
<dbReference type="EMBL" id="CP024785">
    <property type="protein sequence ID" value="AUB37062.1"/>
    <property type="molecule type" value="Genomic_DNA"/>
</dbReference>
<gene>
    <name evidence="1" type="ORF">COO91_02994</name>
</gene>
<evidence type="ECO:0000313" key="1">
    <source>
        <dbReference type="EMBL" id="AUB37062.1"/>
    </source>
</evidence>
<dbReference type="Proteomes" id="UP000232003">
    <property type="component" value="Chromosome"/>
</dbReference>
<protein>
    <submittedName>
        <fullName evidence="1">Uncharacterized protein</fullName>
    </submittedName>
</protein>
<evidence type="ECO:0000313" key="2">
    <source>
        <dbReference type="Proteomes" id="UP000232003"/>
    </source>
</evidence>
<dbReference type="AlphaFoldDB" id="A0A2K8SNP0"/>
<keyword evidence="2" id="KW-1185">Reference proteome</keyword>